<keyword evidence="5" id="KW-1185">Reference proteome</keyword>
<accession>A0AA37WBC6</accession>
<dbReference type="EMBL" id="BSOH01000001">
    <property type="protein sequence ID" value="GLR15491.1"/>
    <property type="molecule type" value="Genomic_DNA"/>
</dbReference>
<comment type="subcellular location">
    <subcellularLocation>
        <location evidence="1">Cell outer membrane</location>
    </subcellularLocation>
</comment>
<name>A0AA37WBC6_9BACT</name>
<evidence type="ECO:0000313" key="4">
    <source>
        <dbReference type="EMBL" id="GLR15491.1"/>
    </source>
</evidence>
<dbReference type="Gene3D" id="2.40.170.20">
    <property type="entry name" value="TonB-dependent receptor, beta-barrel domain"/>
    <property type="match status" value="1"/>
</dbReference>
<dbReference type="InterPro" id="IPR036942">
    <property type="entry name" value="Beta-barrel_TonB_sf"/>
</dbReference>
<comment type="caution">
    <text evidence="4">The sequence shown here is derived from an EMBL/GenBank/DDBJ whole genome shotgun (WGS) entry which is preliminary data.</text>
</comment>
<evidence type="ECO:0000313" key="5">
    <source>
        <dbReference type="Proteomes" id="UP001156666"/>
    </source>
</evidence>
<dbReference type="GO" id="GO:0009279">
    <property type="term" value="C:cell outer membrane"/>
    <property type="evidence" value="ECO:0007669"/>
    <property type="project" value="UniProtKB-SubCell"/>
</dbReference>
<dbReference type="SUPFAM" id="SSF56935">
    <property type="entry name" value="Porins"/>
    <property type="match status" value="1"/>
</dbReference>
<gene>
    <name evidence="4" type="ORF">GCM10007940_01060</name>
</gene>
<evidence type="ECO:0000256" key="2">
    <source>
        <dbReference type="ARBA" id="ARBA00023136"/>
    </source>
</evidence>
<keyword evidence="2" id="KW-0472">Membrane</keyword>
<keyword evidence="4" id="KW-0675">Receptor</keyword>
<dbReference type="AlphaFoldDB" id="A0AA37WBC6"/>
<sequence>MNKIIWIGIFVFVGQCLNAQTPDSIKNLPAEQVEVIKQFEARLEDARKVNTLPEPPAQRVLEKFNYSVNIRPIELAYLDPVIRPVAIPAKAKPIKYNGFVRAGGGNLNTLDAGLGYHFVTRNETGFTVNADYLTMENKAERFQKRQQIIADIGIDHNFNALVAFGANIGYHQKDIGFYGSPLDFVPEDTTAYFRTIADYGFGFNLYNAEENEYDVNYNLGFDFKNVSLRDENLDENNFKVDARIEKNINQQFNISLDGLVDITSIIDTGSTSINNYHIKPGFAYNNEQFRFSAGVDFAFAKDKTYYLPDVEISYSLFDLGLIPYAFWNGNLQKNHMKSLVEYNPYLSASVVPDLGNTVHNFYGLGFKGTVKKLNYDAKVSYGSVADLVMFRNQVNELGLRQFVIQKDSANVLKFDVNAEYKFGDQLEMNAHFGIQDYDIYLFHIPTYQFDFGLKYYLLDQKLTINPSLYIRDGVNVFNDDFEDETLPYMLDLNLHADYKIHDQFSLYVQFNNLLGSEYQQWYDYSNFGLNIQGGLKVRF</sequence>
<organism evidence="4 5">
    <name type="scientific">Portibacter lacus</name>
    <dbReference type="NCBI Taxonomy" id="1099794"/>
    <lineage>
        <taxon>Bacteria</taxon>
        <taxon>Pseudomonadati</taxon>
        <taxon>Bacteroidota</taxon>
        <taxon>Saprospiria</taxon>
        <taxon>Saprospirales</taxon>
        <taxon>Haliscomenobacteraceae</taxon>
        <taxon>Portibacter</taxon>
    </lineage>
</organism>
<protein>
    <submittedName>
        <fullName evidence="4">TonB-dependent receptor</fullName>
    </submittedName>
</protein>
<evidence type="ECO:0000256" key="3">
    <source>
        <dbReference type="ARBA" id="ARBA00023237"/>
    </source>
</evidence>
<dbReference type="RefSeq" id="WP_235292383.1">
    <property type="nucleotide sequence ID" value="NZ_BSOH01000001.1"/>
</dbReference>
<reference evidence="4" key="1">
    <citation type="journal article" date="2014" name="Int. J. Syst. Evol. Microbiol.">
        <title>Complete genome sequence of Corynebacterium casei LMG S-19264T (=DSM 44701T), isolated from a smear-ripened cheese.</title>
        <authorList>
            <consortium name="US DOE Joint Genome Institute (JGI-PGF)"/>
            <person name="Walter F."/>
            <person name="Albersmeier A."/>
            <person name="Kalinowski J."/>
            <person name="Ruckert C."/>
        </authorList>
    </citation>
    <scope>NUCLEOTIDE SEQUENCE</scope>
    <source>
        <strain evidence="4">NBRC 108769</strain>
    </source>
</reference>
<proteinExistence type="predicted"/>
<keyword evidence="3" id="KW-0998">Cell outer membrane</keyword>
<reference evidence="4" key="2">
    <citation type="submission" date="2023-01" db="EMBL/GenBank/DDBJ databases">
        <title>Draft genome sequence of Portibacter lacus strain NBRC 108769.</title>
        <authorList>
            <person name="Sun Q."/>
            <person name="Mori K."/>
        </authorList>
    </citation>
    <scope>NUCLEOTIDE SEQUENCE</scope>
    <source>
        <strain evidence="4">NBRC 108769</strain>
    </source>
</reference>
<evidence type="ECO:0000256" key="1">
    <source>
        <dbReference type="ARBA" id="ARBA00004442"/>
    </source>
</evidence>
<dbReference type="Proteomes" id="UP001156666">
    <property type="component" value="Unassembled WGS sequence"/>
</dbReference>